<organism evidence="2">
    <name type="scientific">Caldithrix abyssi</name>
    <dbReference type="NCBI Taxonomy" id="187145"/>
    <lineage>
        <taxon>Bacteria</taxon>
        <taxon>Pseudomonadati</taxon>
        <taxon>Calditrichota</taxon>
        <taxon>Calditrichia</taxon>
        <taxon>Calditrichales</taxon>
        <taxon>Calditrichaceae</taxon>
        <taxon>Caldithrix</taxon>
    </lineage>
</organism>
<name>A0A7V4U2P3_CALAY</name>
<evidence type="ECO:0000256" key="1">
    <source>
        <dbReference type="SAM" id="Phobius"/>
    </source>
</evidence>
<keyword evidence="1" id="KW-0812">Transmembrane</keyword>
<keyword evidence="1" id="KW-0472">Membrane</keyword>
<feature type="transmembrane region" description="Helical" evidence="1">
    <location>
        <begin position="132"/>
        <end position="151"/>
    </location>
</feature>
<evidence type="ECO:0000313" key="2">
    <source>
        <dbReference type="EMBL" id="HGY56217.1"/>
    </source>
</evidence>
<accession>A0A7V4U2P3</accession>
<keyword evidence="1" id="KW-1133">Transmembrane helix</keyword>
<dbReference type="EMBL" id="DRQG01000104">
    <property type="protein sequence ID" value="HGY56217.1"/>
    <property type="molecule type" value="Genomic_DNA"/>
</dbReference>
<reference evidence="2" key="1">
    <citation type="journal article" date="2020" name="mSystems">
        <title>Genome- and Community-Level Interaction Insights into Carbon Utilization and Element Cycling Functions of Hydrothermarchaeota in Hydrothermal Sediment.</title>
        <authorList>
            <person name="Zhou Z."/>
            <person name="Liu Y."/>
            <person name="Xu W."/>
            <person name="Pan J."/>
            <person name="Luo Z.H."/>
            <person name="Li M."/>
        </authorList>
    </citation>
    <scope>NUCLEOTIDE SEQUENCE [LARGE SCALE GENOMIC DNA]</scope>
    <source>
        <strain evidence="2">HyVt-577</strain>
    </source>
</reference>
<dbReference type="AlphaFoldDB" id="A0A7V4U2P3"/>
<proteinExistence type="predicted"/>
<protein>
    <submittedName>
        <fullName evidence="2">Uncharacterized protein</fullName>
    </submittedName>
</protein>
<gene>
    <name evidence="2" type="ORF">ENK44_10970</name>
</gene>
<dbReference type="Proteomes" id="UP000885779">
    <property type="component" value="Unassembled WGS sequence"/>
</dbReference>
<comment type="caution">
    <text evidence="2">The sequence shown here is derived from an EMBL/GenBank/DDBJ whole genome shotgun (WGS) entry which is preliminary data.</text>
</comment>
<sequence>MKAQIQLKTSIEATEVPVNREVVYHIDLSWLGELDRYRIVDVGEPAVSNLQLQSSGSSNKIFTAADGKIHSIKRISFSFKPVSIGMAYIDGVSIQYEDTRNGQKGTLMAQRLGVKITDPVEEPGRSNMGRNILIAAAVLFLLVVLFSVYRYSKQKKQAAAEQQQEKTVEEKYLERLRDEIDPSAESEAGNIVRLSKLLNDYLMIKWNFDLTLAEPDLKERLQGAGISDEMTQKLIEFNKKAELNKFAGEEMNPAEFHLFYDTVEQLLSAMNTRTQTASAE</sequence>